<protein>
    <recommendedName>
        <fullName evidence="4">Transmembrane protein</fullName>
    </recommendedName>
</protein>
<feature type="compositionally biased region" description="Gly residues" evidence="1">
    <location>
        <begin position="23"/>
        <end position="36"/>
    </location>
</feature>
<feature type="transmembrane region" description="Helical" evidence="2">
    <location>
        <begin position="65"/>
        <end position="84"/>
    </location>
</feature>
<proteinExistence type="predicted"/>
<evidence type="ECO:0008006" key="4">
    <source>
        <dbReference type="Google" id="ProtNLM"/>
    </source>
</evidence>
<evidence type="ECO:0000256" key="2">
    <source>
        <dbReference type="SAM" id="Phobius"/>
    </source>
</evidence>
<feature type="transmembrane region" description="Helical" evidence="2">
    <location>
        <begin position="104"/>
        <end position="125"/>
    </location>
</feature>
<evidence type="ECO:0000313" key="3">
    <source>
        <dbReference type="EMBL" id="CEL76165.1"/>
    </source>
</evidence>
<sequence length="281" mass="30375">MAAVAAAVGGGGPPPARVNTQAAGGGRNQQGGGGKGQSPADTTMVYLICCKNFCTDILRVTIVSYFFWVALLYLVGAIVLVTGFQYTVPRVNTEIACPMKPSVYLFSGAWFLQSLILFFTCWGYSTISASSPTATVSAPAPIDDSQAEGLRFERLTTGLSVLGVFVKTVPTWIRLVHVFNMCQTIVWIIDLLLLPECNEAGLRWIVGKILEVPQLDALLQCDLCAKHHVMPSPITVCFLPFLHLLTGIHFLALPLRLTLSSCAAVRGSRLCFLLVVIRCPL</sequence>
<keyword evidence="2" id="KW-0812">Transmembrane</keyword>
<dbReference type="EMBL" id="LN714499">
    <property type="protein sequence ID" value="CEL76165.1"/>
    <property type="molecule type" value="Genomic_DNA"/>
</dbReference>
<keyword evidence="2" id="KW-1133">Transmembrane helix</keyword>
<name>A0A0F7V5Y6_TOXGV</name>
<gene>
    <name evidence="3" type="ORF">BN1205_106210</name>
</gene>
<keyword evidence="2" id="KW-0472">Membrane</keyword>
<dbReference type="AlphaFoldDB" id="A0A0F7V5Y6"/>
<evidence type="ECO:0000256" key="1">
    <source>
        <dbReference type="SAM" id="MobiDB-lite"/>
    </source>
</evidence>
<accession>A0A0F7V5Y6</accession>
<organism evidence="3">
    <name type="scientific">Toxoplasma gondii (strain ATCC 50861 / VEG)</name>
    <dbReference type="NCBI Taxonomy" id="432359"/>
    <lineage>
        <taxon>Eukaryota</taxon>
        <taxon>Sar</taxon>
        <taxon>Alveolata</taxon>
        <taxon>Apicomplexa</taxon>
        <taxon>Conoidasida</taxon>
        <taxon>Coccidia</taxon>
        <taxon>Eucoccidiorida</taxon>
        <taxon>Eimeriorina</taxon>
        <taxon>Sarcocystidae</taxon>
        <taxon>Toxoplasma</taxon>
    </lineage>
</organism>
<reference evidence="3" key="1">
    <citation type="journal article" date="2015" name="PLoS ONE">
        <title>Comprehensive Evaluation of Toxoplasma gondii VEG and Neospora caninum LIV Genomes with Tachyzoite Stage Transcriptome and Proteome Defines Novel Transcript Features.</title>
        <authorList>
            <person name="Ramaprasad A."/>
            <person name="Mourier T."/>
            <person name="Naeem R."/>
            <person name="Malas T.B."/>
            <person name="Moussa E."/>
            <person name="Panigrahi A."/>
            <person name="Vermont S.J."/>
            <person name="Otto T.D."/>
            <person name="Wastling J."/>
            <person name="Pain A."/>
        </authorList>
    </citation>
    <scope>NUCLEOTIDE SEQUENCE</scope>
    <source>
        <strain evidence="3">VEG</strain>
    </source>
</reference>
<feature type="region of interest" description="Disordered" evidence="1">
    <location>
        <begin position="8"/>
        <end position="36"/>
    </location>
</feature>